<dbReference type="InterPro" id="IPR019605">
    <property type="entry name" value="Misato_II_tubulin-like"/>
</dbReference>
<dbReference type="OMA" id="RMAAYGC"/>
<feature type="domain" description="Misato Segment II tubulin-like" evidence="4">
    <location>
        <begin position="66"/>
        <end position="155"/>
    </location>
</feature>
<evidence type="ECO:0000256" key="3">
    <source>
        <dbReference type="ARBA" id="ARBA00023128"/>
    </source>
</evidence>
<comment type="similarity">
    <text evidence="2">Belongs to the misato family.</text>
</comment>
<dbReference type="GO" id="GO:0007005">
    <property type="term" value="P:mitochondrion organization"/>
    <property type="evidence" value="ECO:0007669"/>
    <property type="project" value="InterPro"/>
</dbReference>
<reference evidence="6" key="1">
    <citation type="journal article" date="2016" name="Nat. Genet.">
        <title>A high-quality carrot genome assembly provides new insights into carotenoid accumulation and asterid genome evolution.</title>
        <authorList>
            <person name="Iorizzo M."/>
            <person name="Ellison S."/>
            <person name="Senalik D."/>
            <person name="Zeng P."/>
            <person name="Satapoomin P."/>
            <person name="Huang J."/>
            <person name="Bowman M."/>
            <person name="Iovene M."/>
            <person name="Sanseverino W."/>
            <person name="Cavagnaro P."/>
            <person name="Yildiz M."/>
            <person name="Macko-Podgorni A."/>
            <person name="Moranska E."/>
            <person name="Grzebelus E."/>
            <person name="Grzebelus D."/>
            <person name="Ashrafi H."/>
            <person name="Zheng Z."/>
            <person name="Cheng S."/>
            <person name="Spooner D."/>
            <person name="Van Deynze A."/>
            <person name="Simon P."/>
        </authorList>
    </citation>
    <scope>NUCLEOTIDE SEQUENCE [LARGE SCALE GENOMIC DNA]</scope>
    <source>
        <tissue evidence="6">Leaf</tissue>
    </source>
</reference>
<evidence type="ECO:0000259" key="4">
    <source>
        <dbReference type="Pfam" id="PF10644"/>
    </source>
</evidence>
<dbReference type="STRING" id="79200.A0A166AZX7"/>
<dbReference type="InterPro" id="IPR049942">
    <property type="entry name" value="DML1/Misato"/>
</dbReference>
<proteinExistence type="inferred from homology"/>
<keyword evidence="3" id="KW-0496">Mitochondrion</keyword>
<dbReference type="Pfam" id="PF10644">
    <property type="entry name" value="Misat_Tub_SegII"/>
    <property type="match status" value="1"/>
</dbReference>
<dbReference type="InterPro" id="IPR029209">
    <property type="entry name" value="DML1/Misato_tubulin"/>
</dbReference>
<dbReference type="CDD" id="cd06060">
    <property type="entry name" value="misato"/>
    <property type="match status" value="1"/>
</dbReference>
<protein>
    <recommendedName>
        <fullName evidence="7">DML1/Misato tubulin domain-containing protein</fullName>
    </recommendedName>
</protein>
<dbReference type="Gene3D" id="3.40.50.1440">
    <property type="entry name" value="Tubulin/FtsZ, GTPase domain"/>
    <property type="match status" value="1"/>
</dbReference>
<dbReference type="InterPro" id="IPR036525">
    <property type="entry name" value="Tubulin/FtsZ_GTPase_sf"/>
</dbReference>
<feature type="domain" description="DML1/Misato tubulin" evidence="5">
    <location>
        <begin position="190"/>
        <end position="368"/>
    </location>
</feature>
<evidence type="ECO:0000256" key="1">
    <source>
        <dbReference type="ARBA" id="ARBA00004173"/>
    </source>
</evidence>
<evidence type="ECO:0000313" key="6">
    <source>
        <dbReference type="EMBL" id="KZN02169.1"/>
    </source>
</evidence>
<dbReference type="EMBL" id="LNRQ01000003">
    <property type="protein sequence ID" value="KZN02169.1"/>
    <property type="molecule type" value="Genomic_DNA"/>
</dbReference>
<dbReference type="SUPFAM" id="SSF52490">
    <property type="entry name" value="Tubulin nucleotide-binding domain-like"/>
    <property type="match status" value="1"/>
</dbReference>
<accession>A0A166AZX7</accession>
<comment type="subcellular location">
    <subcellularLocation>
        <location evidence="1">Mitochondrion</location>
    </subcellularLocation>
</comment>
<dbReference type="PANTHER" id="PTHR13391:SF0">
    <property type="entry name" value="PROTEIN MISATO HOMOLOG 1"/>
    <property type="match status" value="1"/>
</dbReference>
<evidence type="ECO:0008006" key="7">
    <source>
        <dbReference type="Google" id="ProtNLM"/>
    </source>
</evidence>
<gene>
    <name evidence="6" type="ORF">DCAR_010923</name>
</gene>
<evidence type="ECO:0000259" key="5">
    <source>
        <dbReference type="Pfam" id="PF14881"/>
    </source>
</evidence>
<dbReference type="Gramene" id="KZN02169">
    <property type="protein sequence ID" value="KZN02169"/>
    <property type="gene ID" value="DCAR_010923"/>
</dbReference>
<comment type="caution">
    <text evidence="6">The sequence shown here is derived from an EMBL/GenBank/DDBJ whole genome shotgun (WGS) entry which is preliminary data.</text>
</comment>
<dbReference type="Pfam" id="PF14881">
    <property type="entry name" value="Tubulin_3"/>
    <property type="match status" value="1"/>
</dbReference>
<sequence length="697" mass="77419">MLGVFILSLRAYSLDFLECSILLKDELLGLAENSQADSAFKDQCIDMDVLYRTGETQQDELLGLAENSQADSAFKDQCIDMDVLYRTGETQQGIDTYTPRLLAIDFKGSLGTMSSRGTLYNENQADLSNIVTWTGNVSKSVAKPQKRNLFIKSLYEEELDALHTDNNMDNGKNEHETDICDKDIVDNLDDTVKYWTDYSKVHYHPKSLYEINGLWVDSQEFNNYGIGRDAYSSGRGEEICERLRFFIEECDHIQGIQYVVDDSGGFSGVSAEFLEAMADEYTNIPVLLYTVRDPASDTNLKSRKQTVSHYVHDAVSFSRLSSFCKLIVPLGLPSLSINSRYLRINDKKPYHSSAVYASALHSVTLPFRMKPFGPTTESRYESGCLNIYESIQMLAGQSRQNKVSILDVAMPAPSLKGKEAGKLLLRNMHTLTPETATNSEDLQSTEVITLHGVLGSVTLPFRMKPFGPTTESRYESGCLNIYESIQMLAGQSRQNKVSILDVAMPAPSLKGKEAGKLLLRNMHTLTPETATNSEDLQSTEVITLHGVLGSGGHHASVAEVNDAFQAAYEHSTSPKFSHVSVSRCPLPIPLPFPSIFSNLVGQHGELLSETSSSSARGSLDVHSIPMGARLRSSSDILPFLETRLRNFRRFGVERGALGKELLRTWGFEKDDLEDLEDVLHKMVNALVPESQLSSDSE</sequence>
<name>A0A166AZX7_DAUCS</name>
<evidence type="ECO:0000256" key="2">
    <source>
        <dbReference type="ARBA" id="ARBA00008507"/>
    </source>
</evidence>
<dbReference type="PANTHER" id="PTHR13391">
    <property type="entry name" value="MITOCHONDRIAL DISTRIBUTION REGULATOR MISATO"/>
    <property type="match status" value="1"/>
</dbReference>
<organism evidence="6">
    <name type="scientific">Daucus carota subsp. sativus</name>
    <name type="common">Carrot</name>
    <dbReference type="NCBI Taxonomy" id="79200"/>
    <lineage>
        <taxon>Eukaryota</taxon>
        <taxon>Viridiplantae</taxon>
        <taxon>Streptophyta</taxon>
        <taxon>Embryophyta</taxon>
        <taxon>Tracheophyta</taxon>
        <taxon>Spermatophyta</taxon>
        <taxon>Magnoliopsida</taxon>
        <taxon>eudicotyledons</taxon>
        <taxon>Gunneridae</taxon>
        <taxon>Pentapetalae</taxon>
        <taxon>asterids</taxon>
        <taxon>campanulids</taxon>
        <taxon>Apiales</taxon>
        <taxon>Apiaceae</taxon>
        <taxon>Apioideae</taxon>
        <taxon>Scandiceae</taxon>
        <taxon>Daucinae</taxon>
        <taxon>Daucus</taxon>
        <taxon>Daucus sect. Daucus</taxon>
    </lineage>
</organism>
<dbReference type="GO" id="GO:0005739">
    <property type="term" value="C:mitochondrion"/>
    <property type="evidence" value="ECO:0007669"/>
    <property type="project" value="UniProtKB-SubCell"/>
</dbReference>
<dbReference type="AlphaFoldDB" id="A0A166AZX7"/>